<dbReference type="EMBL" id="KV441549">
    <property type="protein sequence ID" value="OAG10546.1"/>
    <property type="molecule type" value="Genomic_DNA"/>
</dbReference>
<feature type="region of interest" description="Disordered" evidence="2">
    <location>
        <begin position="366"/>
        <end position="468"/>
    </location>
</feature>
<feature type="compositionally biased region" description="Basic and acidic residues" evidence="2">
    <location>
        <begin position="613"/>
        <end position="710"/>
    </location>
</feature>
<evidence type="ECO:0000313" key="3">
    <source>
        <dbReference type="EMBL" id="OAG10546.1"/>
    </source>
</evidence>
<feature type="compositionally biased region" description="Polar residues" evidence="2">
    <location>
        <begin position="723"/>
        <end position="734"/>
    </location>
</feature>
<dbReference type="InParanoid" id="A0A177CTC8"/>
<proteinExistence type="predicted"/>
<evidence type="ECO:0000256" key="2">
    <source>
        <dbReference type="SAM" id="MobiDB-lite"/>
    </source>
</evidence>
<accession>A0A177CTC8</accession>
<feature type="region of interest" description="Disordered" evidence="2">
    <location>
        <begin position="510"/>
        <end position="532"/>
    </location>
</feature>
<dbReference type="GeneID" id="28766064"/>
<dbReference type="AlphaFoldDB" id="A0A177CTC8"/>
<feature type="region of interest" description="Disordered" evidence="2">
    <location>
        <begin position="613"/>
        <end position="778"/>
    </location>
</feature>
<organism evidence="3 4">
    <name type="scientific">Paraphaeosphaeria sporulosa</name>
    <dbReference type="NCBI Taxonomy" id="1460663"/>
    <lineage>
        <taxon>Eukaryota</taxon>
        <taxon>Fungi</taxon>
        <taxon>Dikarya</taxon>
        <taxon>Ascomycota</taxon>
        <taxon>Pezizomycotina</taxon>
        <taxon>Dothideomycetes</taxon>
        <taxon>Pleosporomycetidae</taxon>
        <taxon>Pleosporales</taxon>
        <taxon>Massarineae</taxon>
        <taxon>Didymosphaeriaceae</taxon>
        <taxon>Paraphaeosphaeria</taxon>
    </lineage>
</organism>
<feature type="region of interest" description="Disordered" evidence="2">
    <location>
        <begin position="1"/>
        <end position="28"/>
    </location>
</feature>
<feature type="compositionally biased region" description="Low complexity" evidence="2">
    <location>
        <begin position="520"/>
        <end position="532"/>
    </location>
</feature>
<reference evidence="3 4" key="1">
    <citation type="submission" date="2016-05" db="EMBL/GenBank/DDBJ databases">
        <title>Comparative analysis of secretome profiles of manganese(II)-oxidizing ascomycete fungi.</title>
        <authorList>
            <consortium name="DOE Joint Genome Institute"/>
            <person name="Zeiner C.A."/>
            <person name="Purvine S.O."/>
            <person name="Zink E.M."/>
            <person name="Wu S."/>
            <person name="Pasa-Tolic L."/>
            <person name="Chaput D.L."/>
            <person name="Haridas S."/>
            <person name="Grigoriev I.V."/>
            <person name="Santelli C.M."/>
            <person name="Hansel C.M."/>
        </authorList>
    </citation>
    <scope>NUCLEOTIDE SEQUENCE [LARGE SCALE GENOMIC DNA]</scope>
    <source>
        <strain evidence="3 4">AP3s5-JAC2a</strain>
    </source>
</reference>
<evidence type="ECO:0000313" key="4">
    <source>
        <dbReference type="Proteomes" id="UP000077069"/>
    </source>
</evidence>
<dbReference type="RefSeq" id="XP_018040911.1">
    <property type="nucleotide sequence ID" value="XM_018182578.1"/>
</dbReference>
<keyword evidence="4" id="KW-1185">Reference proteome</keyword>
<feature type="compositionally biased region" description="Polar residues" evidence="2">
    <location>
        <begin position="756"/>
        <end position="771"/>
    </location>
</feature>
<dbReference type="OrthoDB" id="3800299at2759"/>
<protein>
    <submittedName>
        <fullName evidence="3">Uncharacterized protein</fullName>
    </submittedName>
</protein>
<feature type="coiled-coil region" evidence="1">
    <location>
        <begin position="913"/>
        <end position="947"/>
    </location>
</feature>
<name>A0A177CTC8_9PLEO</name>
<feature type="compositionally biased region" description="Polar residues" evidence="2">
    <location>
        <begin position="1"/>
        <end position="11"/>
    </location>
</feature>
<evidence type="ECO:0000256" key="1">
    <source>
        <dbReference type="SAM" id="Coils"/>
    </source>
</evidence>
<feature type="compositionally biased region" description="Acidic residues" evidence="2">
    <location>
        <begin position="861"/>
        <end position="883"/>
    </location>
</feature>
<sequence length="952" mass="105789">MSFPQQETPTGSRKRARDEASEPGDEELDHHILKYQAACSPPSYYRSGGVSIGSNSAAAQGKWRIPPVPQSAHTGFANFISSFPNTIQPAQLGHGERQQIYGSAQHKYHVSQQLTILTHFQIGLPLASGGHPAHTAFGSNGLPPVQQQKYQASNLVPNQPYQQALPNQASTPAQPQMYQPTRAEADWYNTASHQLAHPISYVPRIPYRYAMKRSDCNTLLFPYDVLNLRHLEPKERYIAYARYSNALKAIYGQAPVRLETKVAFQQWLTNESRVLRDNEGLNYQYRQEQGDLVAWKQARTHEYSLAQLGLSHANVPITIADPQLMGHQLSYAQCVPLPSQVPPGADPGTSPNIIMPNVNKVSYQAAAGPENRYSSPEPSRGKARQELAPPNTDYSPPAAAGANQQSATSRGTLPNGSPASMGYQTSTAALPTTVTPEQRQQSSVQNHEQGGSAYGITSSTPIVIDDDEPDQLTSSYAQYSMILNAAIKRRRSDEQGRVAKVARTASYTKPIDLTNDSDEAATSPSLHAPSAAPEASSIASIALAPVRQTFANSENMKEFESFKRVWDQEKQQVISVGKRINSLPETLRNRVTNREFDHKDAWLAFTAKLQTEERTRRKIESARRDKQERDEKRIAQQERDAQIKKDEKAKTKAEKERQKRKEAEQKARQEQRRLQREAKHKEEEERAAQAQKEQEERKASAKEKETRELAELLESGLDDETQDVVSSNGHSTEVISVGDDEPGEQGSLASDDKMSEQGTSVYLHGTSTETTSRGDEYEADLDSLFEEEDNIELESLFDEEEGGVNTPGTSLEDDEMTSAIAAAGTSETVGLKKSRTGLSTEQESVQDEYSDTEIPIKEVLEEPIAEDRDGEEDDSDDEEEDPEMMGIKAQLRALDEEIARIAIHLSSANKMFKARAQKTIDSLLEKKRSLENEIARLMENKKMAQVEDEGGL</sequence>
<dbReference type="CDD" id="cd06503">
    <property type="entry name" value="ATP-synt_Fo_b"/>
    <property type="match status" value="1"/>
</dbReference>
<gene>
    <name evidence="3" type="ORF">CC84DRAFT_1213860</name>
</gene>
<keyword evidence="1" id="KW-0175">Coiled coil</keyword>
<feature type="compositionally biased region" description="Polar residues" evidence="2">
    <location>
        <begin position="402"/>
        <end position="461"/>
    </location>
</feature>
<dbReference type="Proteomes" id="UP000077069">
    <property type="component" value="Unassembled WGS sequence"/>
</dbReference>
<feature type="region of interest" description="Disordered" evidence="2">
    <location>
        <begin position="794"/>
        <end position="883"/>
    </location>
</feature>